<sequence>MAVRTAPETATAPSLFADGRRFLKLALRVDAVVTGANGLAYLALAGPLERLLGLDAAVGRGLGAFLVVFAIAVAALSMPARAPRLAVHAVIEMNVLWSVLSVVAVATGWLDLNAVGATWAVMQAGTVGAFAAAQFIAIRRAD</sequence>
<evidence type="ECO:0008006" key="4">
    <source>
        <dbReference type="Google" id="ProtNLM"/>
    </source>
</evidence>
<feature type="transmembrane region" description="Helical" evidence="1">
    <location>
        <begin position="89"/>
        <end position="110"/>
    </location>
</feature>
<dbReference type="AlphaFoldDB" id="A0A7W3LS73"/>
<evidence type="ECO:0000256" key="1">
    <source>
        <dbReference type="SAM" id="Phobius"/>
    </source>
</evidence>
<feature type="transmembrane region" description="Helical" evidence="1">
    <location>
        <begin position="57"/>
        <end position="77"/>
    </location>
</feature>
<keyword evidence="3" id="KW-1185">Reference proteome</keyword>
<evidence type="ECO:0000313" key="2">
    <source>
        <dbReference type="EMBL" id="MBA8953289.1"/>
    </source>
</evidence>
<comment type="caution">
    <text evidence="2">The sequence shown here is derived from an EMBL/GenBank/DDBJ whole genome shotgun (WGS) entry which is preliminary data.</text>
</comment>
<organism evidence="2 3">
    <name type="scientific">Actinomadura namibiensis</name>
    <dbReference type="NCBI Taxonomy" id="182080"/>
    <lineage>
        <taxon>Bacteria</taxon>
        <taxon>Bacillati</taxon>
        <taxon>Actinomycetota</taxon>
        <taxon>Actinomycetes</taxon>
        <taxon>Streptosporangiales</taxon>
        <taxon>Thermomonosporaceae</taxon>
        <taxon>Actinomadura</taxon>
    </lineage>
</organism>
<dbReference type="Proteomes" id="UP000572680">
    <property type="component" value="Unassembled WGS sequence"/>
</dbReference>
<keyword evidence="1" id="KW-0472">Membrane</keyword>
<name>A0A7W3LS73_ACTNM</name>
<feature type="transmembrane region" description="Helical" evidence="1">
    <location>
        <begin position="25"/>
        <end position="45"/>
    </location>
</feature>
<dbReference type="RefSeq" id="WP_182845471.1">
    <property type="nucleotide sequence ID" value="NZ_BAAALP010000001.1"/>
</dbReference>
<protein>
    <recommendedName>
        <fullName evidence="4">Integral membrane protein</fullName>
    </recommendedName>
</protein>
<gene>
    <name evidence="2" type="ORF">HNR61_004939</name>
</gene>
<reference evidence="2 3" key="1">
    <citation type="submission" date="2020-08" db="EMBL/GenBank/DDBJ databases">
        <title>Genomic Encyclopedia of Type Strains, Phase IV (KMG-IV): sequencing the most valuable type-strain genomes for metagenomic binning, comparative biology and taxonomic classification.</title>
        <authorList>
            <person name="Goeker M."/>
        </authorList>
    </citation>
    <scope>NUCLEOTIDE SEQUENCE [LARGE SCALE GENOMIC DNA]</scope>
    <source>
        <strain evidence="2 3">DSM 44197</strain>
    </source>
</reference>
<keyword evidence="1" id="KW-0812">Transmembrane</keyword>
<keyword evidence="1" id="KW-1133">Transmembrane helix</keyword>
<proteinExistence type="predicted"/>
<accession>A0A7W3LS73</accession>
<dbReference type="EMBL" id="JACJIA010000006">
    <property type="protein sequence ID" value="MBA8953289.1"/>
    <property type="molecule type" value="Genomic_DNA"/>
</dbReference>
<evidence type="ECO:0000313" key="3">
    <source>
        <dbReference type="Proteomes" id="UP000572680"/>
    </source>
</evidence>
<feature type="transmembrane region" description="Helical" evidence="1">
    <location>
        <begin position="116"/>
        <end position="138"/>
    </location>
</feature>